<evidence type="ECO:0000256" key="4">
    <source>
        <dbReference type="ARBA" id="ARBA00023136"/>
    </source>
</evidence>
<evidence type="ECO:0000256" key="2">
    <source>
        <dbReference type="ARBA" id="ARBA00022692"/>
    </source>
</evidence>
<name>A0A975GPD9_9BACT</name>
<evidence type="ECO:0000256" key="5">
    <source>
        <dbReference type="SAM" id="Phobius"/>
    </source>
</evidence>
<evidence type="ECO:0000256" key="1">
    <source>
        <dbReference type="ARBA" id="ARBA00004141"/>
    </source>
</evidence>
<evidence type="ECO:0000313" key="6">
    <source>
        <dbReference type="EMBL" id="QTA87808.1"/>
    </source>
</evidence>
<dbReference type="Pfam" id="PF05128">
    <property type="entry name" value="DUF697"/>
    <property type="match status" value="1"/>
</dbReference>
<keyword evidence="3 5" id="KW-1133">Transmembrane helix</keyword>
<keyword evidence="7" id="KW-1185">Reference proteome</keyword>
<dbReference type="InterPro" id="IPR021147">
    <property type="entry name" value="DUF697"/>
</dbReference>
<keyword evidence="4 5" id="KW-0472">Membrane</keyword>
<sequence>MTKHISKEDIDSILRYHVWASMGVSLIPLPLADFAGLTLVQFNMLRKISKAYGIPFIRKPDKNTLSSWIAVLASFADDAAFAAIRTTALPAVSVSLSASVAKFVPGIGQTAGVITMPMISGAFTYAIGKVFIQHFASGGTFLTFDPEKVKDYYAEMFEEGKKVAVEIRKERKKT</sequence>
<feature type="transmembrane region" description="Helical" evidence="5">
    <location>
        <begin position="16"/>
        <end position="40"/>
    </location>
</feature>
<proteinExistence type="predicted"/>
<comment type="subcellular location">
    <subcellularLocation>
        <location evidence="1">Membrane</location>
        <topology evidence="1">Multi-pass membrane protein</topology>
    </subcellularLocation>
</comment>
<dbReference type="RefSeq" id="WP_207682844.1">
    <property type="nucleotide sequence ID" value="NZ_CP061800.1"/>
</dbReference>
<organism evidence="6 7">
    <name type="scientific">Desulfonema magnum</name>
    <dbReference type="NCBI Taxonomy" id="45655"/>
    <lineage>
        <taxon>Bacteria</taxon>
        <taxon>Pseudomonadati</taxon>
        <taxon>Thermodesulfobacteriota</taxon>
        <taxon>Desulfobacteria</taxon>
        <taxon>Desulfobacterales</taxon>
        <taxon>Desulfococcaceae</taxon>
        <taxon>Desulfonema</taxon>
    </lineage>
</organism>
<protein>
    <submittedName>
        <fullName evidence="6">DUF697</fullName>
    </submittedName>
</protein>
<gene>
    <name evidence="6" type="ORF">dnm_038450</name>
</gene>
<dbReference type="EMBL" id="CP061800">
    <property type="protein sequence ID" value="QTA87808.1"/>
    <property type="molecule type" value="Genomic_DNA"/>
</dbReference>
<dbReference type="KEGG" id="dmm:dnm_038450"/>
<dbReference type="GO" id="GO:0016020">
    <property type="term" value="C:membrane"/>
    <property type="evidence" value="ECO:0007669"/>
    <property type="project" value="UniProtKB-SubCell"/>
</dbReference>
<accession>A0A975GPD9</accession>
<evidence type="ECO:0000313" key="7">
    <source>
        <dbReference type="Proteomes" id="UP000663722"/>
    </source>
</evidence>
<dbReference type="Proteomes" id="UP000663722">
    <property type="component" value="Chromosome"/>
</dbReference>
<keyword evidence="2 5" id="KW-0812">Transmembrane</keyword>
<dbReference type="AlphaFoldDB" id="A0A975GPD9"/>
<reference evidence="6" key="1">
    <citation type="journal article" date="2021" name="Microb. Physiol.">
        <title>Proteogenomic Insights into the Physiology of Marine, Sulfate-Reducing, Filamentous Desulfonema limicola and Desulfonema magnum.</title>
        <authorList>
            <person name="Schnaars V."/>
            <person name="Wohlbrand L."/>
            <person name="Scheve S."/>
            <person name="Hinrichs C."/>
            <person name="Reinhardt R."/>
            <person name="Rabus R."/>
        </authorList>
    </citation>
    <scope>NUCLEOTIDE SEQUENCE</scope>
    <source>
        <strain evidence="6">4be13</strain>
    </source>
</reference>
<evidence type="ECO:0000256" key="3">
    <source>
        <dbReference type="ARBA" id="ARBA00022989"/>
    </source>
</evidence>